<evidence type="ECO:0000313" key="1">
    <source>
        <dbReference type="EMBL" id="POM84652.1"/>
    </source>
</evidence>
<dbReference type="EMBL" id="JIBK01000046">
    <property type="protein sequence ID" value="POM84652.1"/>
    <property type="molecule type" value="Genomic_DNA"/>
</dbReference>
<dbReference type="Proteomes" id="UP000236928">
    <property type="component" value="Unassembled WGS sequence"/>
</dbReference>
<dbReference type="VEuPathDB" id="CryptoDB:CmeUKMEL1_13465"/>
<protein>
    <submittedName>
        <fullName evidence="1">Uncharacterized protein</fullName>
    </submittedName>
</protein>
<proteinExistence type="predicted"/>
<evidence type="ECO:0000313" key="2">
    <source>
        <dbReference type="Proteomes" id="UP000236928"/>
    </source>
</evidence>
<keyword evidence="2" id="KW-1185">Reference proteome</keyword>
<dbReference type="OrthoDB" id="336210at2759"/>
<gene>
    <name evidence="1" type="ORF">CmeUKMEL1_13465</name>
</gene>
<organism evidence="1 2">
    <name type="scientific">Cryptosporidium meleagridis</name>
    <dbReference type="NCBI Taxonomy" id="93969"/>
    <lineage>
        <taxon>Eukaryota</taxon>
        <taxon>Sar</taxon>
        <taxon>Alveolata</taxon>
        <taxon>Apicomplexa</taxon>
        <taxon>Conoidasida</taxon>
        <taxon>Coccidia</taxon>
        <taxon>Eucoccidiorida</taxon>
        <taxon>Eimeriorina</taxon>
        <taxon>Cryptosporidiidae</taxon>
        <taxon>Cryptosporidium</taxon>
    </lineage>
</organism>
<name>A0A2P4Z3L5_9CRYT</name>
<dbReference type="AlphaFoldDB" id="A0A2P4Z3L5"/>
<accession>A0A2P4Z3L5</accession>
<comment type="caution">
    <text evidence="1">The sequence shown here is derived from an EMBL/GenBank/DDBJ whole genome shotgun (WGS) entry which is preliminary data.</text>
</comment>
<sequence length="469" mass="56055">MEDWLPEWAKMGNYELREIYIPKTEKELGICQYNILTSGDKLKKDHEWFLENRIEYSRKNGYCYFHLDLRFGEVRNTHYWRYIGIIKLYKKVQGLISNHKEHNYLVLYMDTDTMFSRFSVRIEDFHEKMKDSFLCLSVDDNCELQHYLLNVGVLLMSLRRLETLVFCIQVLNLQKTQSILAYSSEWSRSGLNDQNVVISLLNDTGRLDIENIQSYCLRKKNSSWLDNKDQWINLNYSKQSKGVVVVPSLFLNQIIRMEYIMKSNELKGNPWSEKSWIIHFSGSNRLEQCFMIQKLCLDRFRKFKRNYSHYYKECPEKMEELMTKNELKKIETLFSLNMDSNLDPNNYIGQNHLTWIKDLELIDLGIRNLSNRYSSLIKRIIKLLKQSKTRQFTQKSKRELVGAVLQFLENSSKFGSIFEKLYLTGISNRRTIKYQVNIAVEFSNIFNFFSLLNKCPNNFDYEQNFTPKF</sequence>
<reference evidence="1 2" key="1">
    <citation type="submission" date="2014-04" db="EMBL/GenBank/DDBJ databases">
        <title>Comparative Genomics of Cryptosporidium Species.</title>
        <authorList>
            <person name="Silva J.C."/>
            <person name="Su Q."/>
            <person name="Chalmers R."/>
            <person name="Chibucos M.C."/>
            <person name="Elwin K."/>
            <person name="Godinez A."/>
            <person name="Guo F."/>
            <person name="Huynh K."/>
            <person name="Orvis J."/>
            <person name="Ott S."/>
            <person name="Sadzewicz L."/>
            <person name="Sengamalay N."/>
            <person name="Shetty A."/>
            <person name="Sun M."/>
            <person name="Tallon L."/>
            <person name="Xiao L."/>
            <person name="Zhang H."/>
            <person name="Fraser C.M."/>
            <person name="Zhu G."/>
            <person name="Kissinger J."/>
            <person name="Widmer G."/>
        </authorList>
    </citation>
    <scope>NUCLEOTIDE SEQUENCE [LARGE SCALE GENOMIC DNA]</scope>
    <source>
        <strain evidence="1 2">UKMEL1</strain>
    </source>
</reference>